<evidence type="ECO:0000256" key="1">
    <source>
        <dbReference type="ARBA" id="ARBA00022737"/>
    </source>
</evidence>
<dbReference type="PROSITE" id="PS50005">
    <property type="entry name" value="TPR"/>
    <property type="match status" value="1"/>
</dbReference>
<dbReference type="AlphaFoldDB" id="A0ABC8IWX8"/>
<dbReference type="InterPro" id="IPR044517">
    <property type="entry name" value="PHOX1-4"/>
</dbReference>
<dbReference type="Gene3D" id="1.25.40.10">
    <property type="entry name" value="Tetratricopeptide repeat domain"/>
    <property type="match status" value="1"/>
</dbReference>
<dbReference type="CDD" id="cd05992">
    <property type="entry name" value="PB1"/>
    <property type="match status" value="1"/>
</dbReference>
<keyword evidence="2 3" id="KW-0802">TPR repeat</keyword>
<accession>A0ABC8IWX8</accession>
<protein>
    <recommendedName>
        <fullName evidence="5">PB1 domain-containing protein</fullName>
    </recommendedName>
</protein>
<feature type="repeat" description="TPR" evidence="3">
    <location>
        <begin position="31"/>
        <end position="64"/>
    </location>
</feature>
<evidence type="ECO:0000256" key="3">
    <source>
        <dbReference type="PROSITE-ProRule" id="PRU00339"/>
    </source>
</evidence>
<proteinExistence type="predicted"/>
<feature type="compositionally biased region" description="Basic and acidic residues" evidence="4">
    <location>
        <begin position="1"/>
        <end position="10"/>
    </location>
</feature>
<dbReference type="InterPro" id="IPR011990">
    <property type="entry name" value="TPR-like_helical_dom_sf"/>
</dbReference>
<dbReference type="SUPFAM" id="SSF48452">
    <property type="entry name" value="TPR-like"/>
    <property type="match status" value="1"/>
</dbReference>
<comment type="caution">
    <text evidence="6">The sequence shown here is derived from an EMBL/GenBank/DDBJ whole genome shotgun (WGS) entry which is preliminary data.</text>
</comment>
<dbReference type="PANTHER" id="PTHR46183:SF16">
    <property type="entry name" value="PROTEIN PHOX3"/>
    <property type="match status" value="1"/>
</dbReference>
<dbReference type="SMART" id="SM00666">
    <property type="entry name" value="PB1"/>
    <property type="match status" value="1"/>
</dbReference>
<feature type="domain" description="PB1" evidence="5">
    <location>
        <begin position="239"/>
        <end position="319"/>
    </location>
</feature>
<dbReference type="PROSITE" id="PS51745">
    <property type="entry name" value="PB1"/>
    <property type="match status" value="1"/>
</dbReference>
<dbReference type="InterPro" id="IPR000270">
    <property type="entry name" value="PB1_dom"/>
</dbReference>
<keyword evidence="7" id="KW-1185">Reference proteome</keyword>
<keyword evidence="1" id="KW-0677">Repeat</keyword>
<reference evidence="6 7" key="1">
    <citation type="submission" date="2022-03" db="EMBL/GenBank/DDBJ databases">
        <authorList>
            <person name="Macdonald S."/>
            <person name="Ahmed S."/>
            <person name="Newling K."/>
        </authorList>
    </citation>
    <scope>NUCLEOTIDE SEQUENCE [LARGE SCALE GENOMIC DNA]</scope>
</reference>
<evidence type="ECO:0000313" key="7">
    <source>
        <dbReference type="Proteomes" id="UP001642260"/>
    </source>
</evidence>
<dbReference type="SMART" id="SM00028">
    <property type="entry name" value="TPR"/>
    <property type="match status" value="4"/>
</dbReference>
<evidence type="ECO:0000313" key="6">
    <source>
        <dbReference type="EMBL" id="CAH8286171.1"/>
    </source>
</evidence>
<evidence type="ECO:0000256" key="2">
    <source>
        <dbReference type="ARBA" id="ARBA00022803"/>
    </source>
</evidence>
<dbReference type="Gene3D" id="3.10.20.90">
    <property type="entry name" value="Phosphatidylinositol 3-kinase Catalytic Subunit, Chain A, domain 1"/>
    <property type="match status" value="1"/>
</dbReference>
<feature type="region of interest" description="Disordered" evidence="4">
    <location>
        <begin position="1"/>
        <end position="22"/>
    </location>
</feature>
<dbReference type="Proteomes" id="UP001642260">
    <property type="component" value="Unassembled WGS sequence"/>
</dbReference>
<dbReference type="InterPro" id="IPR053793">
    <property type="entry name" value="PB1-like"/>
</dbReference>
<evidence type="ECO:0000256" key="4">
    <source>
        <dbReference type="SAM" id="MobiDB-lite"/>
    </source>
</evidence>
<sequence length="593" mass="68338">MEKLKKKLEPETSQSQIDNSKVEALASASKAQTLKEEGNKFFQKRDFEAAMLRYTEAIKLLPKDHVEVSHIQSNMASCYMHSEPGEYTKAIYECDLALSITPDHTKALLKRARCYEVLNKLDLALRDVCMVSKLDPNNPMASEIAEKLRKTLESKGLRVNDDSVIELSPDYVEPIEVSPVLWAEELKERGKKNKKSKQVLEKNNNLESEKGKEKIIDKQSKKKVKGKQEEKVIIEDKSIRDVKFVYSEDIRIAELPLNCTLFQLREVVHERFPNLRAVHIKYKDQEGDLVTITTDEELRMSEVSAERSLETKRFYVMEVSPDQDPFYGRLVEMKKLKTTADSFKTKVNGKGKCKIEDWMVEFARLFKIKANVDFHTCLNLQELGMKMNSEAMEEVVTSDEAQGPFDRAAQQFQEVAARSLLKLGNVYMTRARKRLSLLRGGSEQVEAAYQCAQRDQMKAKEMYQEAMRIKPNLFEVLMALGLQQFEEARLSWYYVIVRHLDLKTWPYETVVQLYRSAERNIKRAMEGLKNQASPTDEAAKLKKSWLDVLSCALLYERSIMEYKLDLPTSQENLEAAVKMFGSEVSHGRDNTDI</sequence>
<gene>
    <name evidence="6" type="ORF">ERUC_LOCUS991</name>
</gene>
<evidence type="ECO:0000259" key="5">
    <source>
        <dbReference type="PROSITE" id="PS51745"/>
    </source>
</evidence>
<dbReference type="SUPFAM" id="SSF54277">
    <property type="entry name" value="CAD &amp; PB1 domains"/>
    <property type="match status" value="1"/>
</dbReference>
<name>A0ABC8IWX8_ERUVS</name>
<dbReference type="PANTHER" id="PTHR46183">
    <property type="entry name" value="PROTEIN CLMP1"/>
    <property type="match status" value="1"/>
</dbReference>
<dbReference type="EMBL" id="CAKOAT010033336">
    <property type="protein sequence ID" value="CAH8286171.1"/>
    <property type="molecule type" value="Genomic_DNA"/>
</dbReference>
<organism evidence="6 7">
    <name type="scientific">Eruca vesicaria subsp. sativa</name>
    <name type="common">Garden rocket</name>
    <name type="synonym">Eruca sativa</name>
    <dbReference type="NCBI Taxonomy" id="29727"/>
    <lineage>
        <taxon>Eukaryota</taxon>
        <taxon>Viridiplantae</taxon>
        <taxon>Streptophyta</taxon>
        <taxon>Embryophyta</taxon>
        <taxon>Tracheophyta</taxon>
        <taxon>Spermatophyta</taxon>
        <taxon>Magnoliopsida</taxon>
        <taxon>eudicotyledons</taxon>
        <taxon>Gunneridae</taxon>
        <taxon>Pentapetalae</taxon>
        <taxon>rosids</taxon>
        <taxon>malvids</taxon>
        <taxon>Brassicales</taxon>
        <taxon>Brassicaceae</taxon>
        <taxon>Brassiceae</taxon>
        <taxon>Eruca</taxon>
    </lineage>
</organism>
<dbReference type="InterPro" id="IPR019734">
    <property type="entry name" value="TPR_rpt"/>
</dbReference>
<dbReference type="Pfam" id="PF00564">
    <property type="entry name" value="PB1"/>
    <property type="match status" value="1"/>
</dbReference>